<accession>A0A656GHD2</accession>
<dbReference type="EMBL" id="AEAG01001072">
    <property type="protein sequence ID" value="EGH24959.1"/>
    <property type="molecule type" value="Genomic_DNA"/>
</dbReference>
<evidence type="ECO:0000313" key="1">
    <source>
        <dbReference type="EMBL" id="EGH24959.1"/>
    </source>
</evidence>
<dbReference type="Proteomes" id="UP000003465">
    <property type="component" value="Unassembled WGS sequence"/>
</dbReference>
<reference evidence="1 2" key="1">
    <citation type="journal article" date="2011" name="PLoS Pathog.">
        <title>Dynamic evolution of pathogenicity revealed by sequencing and comparative genomics of 19 Pseudomonas syringae isolates.</title>
        <authorList>
            <person name="Baltrus D.A."/>
            <person name="Nishimura M.T."/>
            <person name="Romanchuk A."/>
            <person name="Chang J.H."/>
            <person name="Mukhtar M.S."/>
            <person name="Cherkis K."/>
            <person name="Roach J."/>
            <person name="Grant S.R."/>
            <person name="Jones C.D."/>
            <person name="Dangl J.L."/>
        </authorList>
    </citation>
    <scope>NUCLEOTIDE SEQUENCE [LARGE SCALE GENOMIC DNA]</scope>
    <source>
        <strain evidence="1 2">301020</strain>
    </source>
</reference>
<organism evidence="1 2">
    <name type="scientific">Pseudomonas amygdali pv. mori str. 301020</name>
    <dbReference type="NCBI Taxonomy" id="629261"/>
    <lineage>
        <taxon>Bacteria</taxon>
        <taxon>Pseudomonadati</taxon>
        <taxon>Pseudomonadota</taxon>
        <taxon>Gammaproteobacteria</taxon>
        <taxon>Pseudomonadales</taxon>
        <taxon>Pseudomonadaceae</taxon>
        <taxon>Pseudomonas</taxon>
        <taxon>Pseudomonas amygdali</taxon>
    </lineage>
</organism>
<dbReference type="AlphaFoldDB" id="A0A656GHD2"/>
<comment type="caution">
    <text evidence="1">The sequence shown here is derived from an EMBL/GenBank/DDBJ whole genome shotgun (WGS) entry which is preliminary data.</text>
</comment>
<proteinExistence type="predicted"/>
<protein>
    <submittedName>
        <fullName evidence="1">Uncharacterized protein</fullName>
    </submittedName>
</protein>
<sequence length="37" mass="4080">MLLIAPASVGHMITILANILEQTMLQVVESSALMQRR</sequence>
<name>A0A656GHD2_PSEA0</name>
<evidence type="ECO:0000313" key="2">
    <source>
        <dbReference type="Proteomes" id="UP000003465"/>
    </source>
</evidence>
<gene>
    <name evidence="1" type="ORF">PSYMO_27284</name>
</gene>